<proteinExistence type="predicted"/>
<organism evidence="2 3">
    <name type="scientific">Aureliella helgolandensis</name>
    <dbReference type="NCBI Taxonomy" id="2527968"/>
    <lineage>
        <taxon>Bacteria</taxon>
        <taxon>Pseudomonadati</taxon>
        <taxon>Planctomycetota</taxon>
        <taxon>Planctomycetia</taxon>
        <taxon>Pirellulales</taxon>
        <taxon>Pirellulaceae</taxon>
        <taxon>Aureliella</taxon>
    </lineage>
</organism>
<sequence length="263" mass="29076">MNKEQAQKATETALQDLVKALEQGKSDELIKYLTCMSRFHQYSLRNLLLISHQQPDATQVAGFHTWRKLKRSVRKGEKGIAILAPLAFRKKTKGSPKDESEQAIAGFRVVHVFDIKQTDGPQLPELITPTGDPGIALAQLEDVIRGNGIELDSQDLPSDTHGCSMGGKIIVNCNLSAAERFSVLAHELAHEWLAHHSARCQDVRIRETEAEAVAFVVGTAHGINCEQSSADYIQLYRGDSEALSRSLKEIQRVASRILQEIAS</sequence>
<gene>
    <name evidence="2" type="ORF">Q31a_44390</name>
</gene>
<feature type="domain" description="N-terminal" evidence="1">
    <location>
        <begin position="11"/>
        <end position="113"/>
    </location>
</feature>
<evidence type="ECO:0000313" key="3">
    <source>
        <dbReference type="Proteomes" id="UP000318017"/>
    </source>
</evidence>
<name>A0A518GBV1_9BACT</name>
<accession>A0A518GBV1</accession>
<dbReference type="GO" id="GO:0003697">
    <property type="term" value="F:single-stranded DNA binding"/>
    <property type="evidence" value="ECO:0007669"/>
    <property type="project" value="InterPro"/>
</dbReference>
<dbReference type="AlphaFoldDB" id="A0A518GBV1"/>
<dbReference type="InterPro" id="IPR013610">
    <property type="entry name" value="ArdC_N"/>
</dbReference>
<evidence type="ECO:0000259" key="1">
    <source>
        <dbReference type="Pfam" id="PF08401"/>
    </source>
</evidence>
<dbReference type="Pfam" id="PF08401">
    <property type="entry name" value="ArdcN"/>
    <property type="match status" value="1"/>
</dbReference>
<keyword evidence="3" id="KW-1185">Reference proteome</keyword>
<evidence type="ECO:0000313" key="2">
    <source>
        <dbReference type="EMBL" id="QDV26068.1"/>
    </source>
</evidence>
<reference evidence="2 3" key="1">
    <citation type="submission" date="2019-02" db="EMBL/GenBank/DDBJ databases">
        <title>Deep-cultivation of Planctomycetes and their phenomic and genomic characterization uncovers novel biology.</title>
        <authorList>
            <person name="Wiegand S."/>
            <person name="Jogler M."/>
            <person name="Boedeker C."/>
            <person name="Pinto D."/>
            <person name="Vollmers J."/>
            <person name="Rivas-Marin E."/>
            <person name="Kohn T."/>
            <person name="Peeters S.H."/>
            <person name="Heuer A."/>
            <person name="Rast P."/>
            <person name="Oberbeckmann S."/>
            <person name="Bunk B."/>
            <person name="Jeske O."/>
            <person name="Meyerdierks A."/>
            <person name="Storesund J.E."/>
            <person name="Kallscheuer N."/>
            <person name="Luecker S."/>
            <person name="Lage O.M."/>
            <person name="Pohl T."/>
            <person name="Merkel B.J."/>
            <person name="Hornburger P."/>
            <person name="Mueller R.-W."/>
            <person name="Bruemmer F."/>
            <person name="Labrenz M."/>
            <person name="Spormann A.M."/>
            <person name="Op den Camp H."/>
            <person name="Overmann J."/>
            <person name="Amann R."/>
            <person name="Jetten M.S.M."/>
            <person name="Mascher T."/>
            <person name="Medema M.H."/>
            <person name="Devos D.P."/>
            <person name="Kaster A.-K."/>
            <person name="Ovreas L."/>
            <person name="Rohde M."/>
            <person name="Galperin M.Y."/>
            <person name="Jogler C."/>
        </authorList>
    </citation>
    <scope>NUCLEOTIDE SEQUENCE [LARGE SCALE GENOMIC DNA]</scope>
    <source>
        <strain evidence="2 3">Q31a</strain>
    </source>
</reference>
<dbReference type="EMBL" id="CP036298">
    <property type="protein sequence ID" value="QDV26068.1"/>
    <property type="molecule type" value="Genomic_DNA"/>
</dbReference>
<dbReference type="KEGG" id="ahel:Q31a_44390"/>
<dbReference type="OrthoDB" id="9803716at2"/>
<dbReference type="Proteomes" id="UP000318017">
    <property type="component" value="Chromosome"/>
</dbReference>
<protein>
    <recommendedName>
        <fullName evidence="1">N-terminal domain-containing protein</fullName>
    </recommendedName>
</protein>
<dbReference type="RefSeq" id="WP_145081944.1">
    <property type="nucleotide sequence ID" value="NZ_CP036298.1"/>
</dbReference>